<sequence>MTMTSWEPWDGDIDVPVTVCIIHKRFIPCRRTEPMCELSSTPEDVEMVRKYQQG</sequence>
<dbReference type="EMBL" id="KU963248">
    <property type="protein sequence ID" value="AMS02698.1"/>
    <property type="molecule type" value="Genomic_DNA"/>
</dbReference>
<dbReference type="Proteomes" id="UP000201371">
    <property type="component" value="Segment"/>
</dbReference>
<accession>A0A142K9B5</accession>
<reference evidence="2" key="1">
    <citation type="submission" date="2016-03" db="EMBL/GenBank/DDBJ databases">
        <authorList>
            <person name="Ploux O."/>
        </authorList>
    </citation>
    <scope>NUCLEOTIDE SEQUENCE [LARGE SCALE GENOMIC DNA]</scope>
</reference>
<dbReference type="RefSeq" id="YP_009301208.1">
    <property type="nucleotide sequence ID" value="NC_031230.1"/>
</dbReference>
<gene>
    <name evidence="1" type="primary">154</name>
    <name evidence="1" type="ORF">SEA_YVONNETASTIC_154</name>
</gene>
<dbReference type="KEGG" id="vg:29125116"/>
<name>A0A142K9B5_9CAUD</name>
<evidence type="ECO:0000313" key="2">
    <source>
        <dbReference type="Proteomes" id="UP000201371"/>
    </source>
</evidence>
<proteinExistence type="predicted"/>
<keyword evidence="2" id="KW-1185">Reference proteome</keyword>
<protein>
    <submittedName>
        <fullName evidence="1">Uncharacterized protein</fullName>
    </submittedName>
</protein>
<organism evidence="1 2">
    <name type="scientific">Gordonia phage Yvonnetastic</name>
    <dbReference type="NCBI Taxonomy" id="1821566"/>
    <lineage>
        <taxon>Viruses</taxon>
        <taxon>Duplodnaviria</taxon>
        <taxon>Heunggongvirae</taxon>
        <taxon>Uroviricota</taxon>
        <taxon>Caudoviricetes</taxon>
        <taxon>Yvonnevirus</taxon>
        <taxon>Yvonnevirus yvonnetastic</taxon>
        <taxon>Gordonia virus Yvonnetastic</taxon>
    </lineage>
</organism>
<evidence type="ECO:0000313" key="1">
    <source>
        <dbReference type="EMBL" id="AMS02698.1"/>
    </source>
</evidence>
<dbReference type="GeneID" id="29125116"/>